<dbReference type="EMBL" id="CAXDID020000230">
    <property type="protein sequence ID" value="CAL6060391.1"/>
    <property type="molecule type" value="Genomic_DNA"/>
</dbReference>
<evidence type="ECO:0000313" key="3">
    <source>
        <dbReference type="Proteomes" id="UP001642409"/>
    </source>
</evidence>
<proteinExistence type="predicted"/>
<evidence type="ECO:0000313" key="1">
    <source>
        <dbReference type="EMBL" id="CAI9945754.1"/>
    </source>
</evidence>
<evidence type="ECO:0000313" key="2">
    <source>
        <dbReference type="EMBL" id="CAL6060391.1"/>
    </source>
</evidence>
<organism evidence="1">
    <name type="scientific">Hexamita inflata</name>
    <dbReference type="NCBI Taxonomy" id="28002"/>
    <lineage>
        <taxon>Eukaryota</taxon>
        <taxon>Metamonada</taxon>
        <taxon>Diplomonadida</taxon>
        <taxon>Hexamitidae</taxon>
        <taxon>Hexamitinae</taxon>
        <taxon>Hexamita</taxon>
    </lineage>
</organism>
<gene>
    <name evidence="1" type="ORF">HINF_LOCUS33399</name>
    <name evidence="2" type="ORF">HINF_LOCUS49202</name>
</gene>
<reference evidence="2 3" key="2">
    <citation type="submission" date="2024-07" db="EMBL/GenBank/DDBJ databases">
        <authorList>
            <person name="Akdeniz Z."/>
        </authorList>
    </citation>
    <scope>NUCLEOTIDE SEQUENCE [LARGE SCALE GENOMIC DNA]</scope>
</reference>
<protein>
    <submittedName>
        <fullName evidence="2">Hypothetical_protein</fullName>
    </submittedName>
</protein>
<comment type="caution">
    <text evidence="1">The sequence shown here is derived from an EMBL/GenBank/DDBJ whole genome shotgun (WGS) entry which is preliminary data.</text>
</comment>
<accession>A0AA86Q4U0</accession>
<keyword evidence="3" id="KW-1185">Reference proteome</keyword>
<dbReference type="EMBL" id="CATOUU010000751">
    <property type="protein sequence ID" value="CAI9945754.1"/>
    <property type="molecule type" value="Genomic_DNA"/>
</dbReference>
<sequence>MFVIVQRMQIYYITLLVRDVLFRVGQLTYKGVPSFKTPLQASGKQHSFQPRFLIAVILQVLHNLACKGGAFSLIRVQVNSLIREFHHAKLPYKRVANTKRFNPVFAHKSFKSDIFPRYILNTFLLIREMKSVTPLQASKLLPYKQGYVVNQILLIVFKIINRII</sequence>
<dbReference type="Proteomes" id="UP001642409">
    <property type="component" value="Unassembled WGS sequence"/>
</dbReference>
<dbReference type="AlphaFoldDB" id="A0AA86Q4U0"/>
<name>A0AA86Q4U0_9EUKA</name>
<reference evidence="1" key="1">
    <citation type="submission" date="2023-06" db="EMBL/GenBank/DDBJ databases">
        <authorList>
            <person name="Kurt Z."/>
        </authorList>
    </citation>
    <scope>NUCLEOTIDE SEQUENCE</scope>
</reference>